<keyword evidence="4" id="KW-0274">FAD</keyword>
<feature type="domain" description="FAD-binding PCMH-type" evidence="7">
    <location>
        <begin position="57"/>
        <end position="228"/>
    </location>
</feature>
<dbReference type="PANTHER" id="PTHR42973:SF39">
    <property type="entry name" value="FAD-BINDING PCMH-TYPE DOMAIN-CONTAINING PROTEIN"/>
    <property type="match status" value="1"/>
</dbReference>
<feature type="region of interest" description="Disordered" evidence="6">
    <location>
        <begin position="402"/>
        <end position="427"/>
    </location>
</feature>
<gene>
    <name evidence="8" type="ORF">ACFQV2_35070</name>
</gene>
<name>A0ABW2TVU0_9PSEU</name>
<dbReference type="InterPro" id="IPR050416">
    <property type="entry name" value="FAD-linked_Oxidoreductase"/>
</dbReference>
<keyword evidence="5" id="KW-0560">Oxidoreductase</keyword>
<comment type="similarity">
    <text evidence="2">Belongs to the oxygen-dependent FAD-linked oxidoreductase family.</text>
</comment>
<dbReference type="InterPro" id="IPR016166">
    <property type="entry name" value="FAD-bd_PCMH"/>
</dbReference>
<comment type="cofactor">
    <cofactor evidence="1">
        <name>FAD</name>
        <dbReference type="ChEBI" id="CHEBI:57692"/>
    </cofactor>
</comment>
<dbReference type="PROSITE" id="PS51387">
    <property type="entry name" value="FAD_PCMH"/>
    <property type="match status" value="1"/>
</dbReference>
<evidence type="ECO:0000313" key="8">
    <source>
        <dbReference type="EMBL" id="MFC7617859.1"/>
    </source>
</evidence>
<keyword evidence="9" id="KW-1185">Reference proteome</keyword>
<evidence type="ECO:0000259" key="7">
    <source>
        <dbReference type="PROSITE" id="PS51387"/>
    </source>
</evidence>
<sequence length="427" mass="44213">MPEPTRGPITPTPQTTTTTRAVVRPDLDGLRKALGGALVQPSDAGYDTARRSYNPLFDNRQPLAVATASTPDHVKACVEVAHAAALPIAARSGGHSYAGYSTPDRGIVVDLAGLSRVDVRDDGTAVVGAGARLIDVYSALAKAGRSLPAGTCPTVGIAGLTLGGGLGVLSRKYGLTCDKLLAADLVSADSLSLRASAESEPELFWALRGGGGGNFGIVTSFTFATDPAPEICTVFRLDFAPGAMADVLGRWQGWVADAPPELWSNLVVVGGSPPSGRVNGCYVGPRRELNDLLDGLGADPVNRVVRQEDFFGAMLHFANCAPESRCAPDRFPRETFAASSRVVARPLGDPAALVEQVDGRRGMDLLLDSLGGAIAEVGAADTAFPHRDALATVQIYQEATADTATAAPARSPRSATPWRASACAAAT</sequence>
<protein>
    <submittedName>
        <fullName evidence="8">FAD-binding oxidoreductase</fullName>
    </submittedName>
</protein>
<evidence type="ECO:0000256" key="5">
    <source>
        <dbReference type="ARBA" id="ARBA00023002"/>
    </source>
</evidence>
<dbReference type="Proteomes" id="UP001596512">
    <property type="component" value="Unassembled WGS sequence"/>
</dbReference>
<dbReference type="InterPro" id="IPR036318">
    <property type="entry name" value="FAD-bd_PCMH-like_sf"/>
</dbReference>
<dbReference type="EMBL" id="JBHTEY010000004">
    <property type="protein sequence ID" value="MFC7617859.1"/>
    <property type="molecule type" value="Genomic_DNA"/>
</dbReference>
<comment type="caution">
    <text evidence="8">The sequence shown here is derived from an EMBL/GenBank/DDBJ whole genome shotgun (WGS) entry which is preliminary data.</text>
</comment>
<dbReference type="Gene3D" id="3.40.462.20">
    <property type="match status" value="1"/>
</dbReference>
<organism evidence="8 9">
    <name type="scientific">Actinokineospora soli</name>
    <dbReference type="NCBI Taxonomy" id="1048753"/>
    <lineage>
        <taxon>Bacteria</taxon>
        <taxon>Bacillati</taxon>
        <taxon>Actinomycetota</taxon>
        <taxon>Actinomycetes</taxon>
        <taxon>Pseudonocardiales</taxon>
        <taxon>Pseudonocardiaceae</taxon>
        <taxon>Actinokineospora</taxon>
    </lineage>
</organism>
<keyword evidence="3" id="KW-0285">Flavoprotein</keyword>
<accession>A0ABW2TVU0</accession>
<evidence type="ECO:0000256" key="4">
    <source>
        <dbReference type="ARBA" id="ARBA00022827"/>
    </source>
</evidence>
<evidence type="ECO:0000313" key="9">
    <source>
        <dbReference type="Proteomes" id="UP001596512"/>
    </source>
</evidence>
<evidence type="ECO:0000256" key="3">
    <source>
        <dbReference type="ARBA" id="ARBA00022630"/>
    </source>
</evidence>
<dbReference type="Gene3D" id="3.30.465.10">
    <property type="match status" value="1"/>
</dbReference>
<dbReference type="InterPro" id="IPR016169">
    <property type="entry name" value="FAD-bd_PCMH_sub2"/>
</dbReference>
<dbReference type="InterPro" id="IPR006094">
    <property type="entry name" value="Oxid_FAD_bind_N"/>
</dbReference>
<dbReference type="Pfam" id="PF01565">
    <property type="entry name" value="FAD_binding_4"/>
    <property type="match status" value="1"/>
</dbReference>
<evidence type="ECO:0000256" key="1">
    <source>
        <dbReference type="ARBA" id="ARBA00001974"/>
    </source>
</evidence>
<dbReference type="SUPFAM" id="SSF56176">
    <property type="entry name" value="FAD-binding/transporter-associated domain-like"/>
    <property type="match status" value="1"/>
</dbReference>
<proteinExistence type="inferred from homology"/>
<dbReference type="PANTHER" id="PTHR42973">
    <property type="entry name" value="BINDING OXIDOREDUCTASE, PUTATIVE (AFU_ORTHOLOGUE AFUA_1G17690)-RELATED"/>
    <property type="match status" value="1"/>
</dbReference>
<evidence type="ECO:0000256" key="6">
    <source>
        <dbReference type="SAM" id="MobiDB-lite"/>
    </source>
</evidence>
<evidence type="ECO:0000256" key="2">
    <source>
        <dbReference type="ARBA" id="ARBA00005466"/>
    </source>
</evidence>
<reference evidence="9" key="1">
    <citation type="journal article" date="2019" name="Int. J. Syst. Evol. Microbiol.">
        <title>The Global Catalogue of Microorganisms (GCM) 10K type strain sequencing project: providing services to taxonomists for standard genome sequencing and annotation.</title>
        <authorList>
            <consortium name="The Broad Institute Genomics Platform"/>
            <consortium name="The Broad Institute Genome Sequencing Center for Infectious Disease"/>
            <person name="Wu L."/>
            <person name="Ma J."/>
        </authorList>
    </citation>
    <scope>NUCLEOTIDE SEQUENCE [LARGE SCALE GENOMIC DNA]</scope>
    <source>
        <strain evidence="9">JCM 17695</strain>
    </source>
</reference>